<name>A0A9Q0IGB7_9TELE</name>
<dbReference type="AlphaFoldDB" id="A0A9Q0IGB7"/>
<evidence type="ECO:0000313" key="2">
    <source>
        <dbReference type="Proteomes" id="UP001148018"/>
    </source>
</evidence>
<keyword evidence="2" id="KW-1185">Reference proteome</keyword>
<proteinExistence type="predicted"/>
<dbReference type="EMBL" id="JANIIK010000048">
    <property type="protein sequence ID" value="KAJ3599517.1"/>
    <property type="molecule type" value="Genomic_DNA"/>
</dbReference>
<protein>
    <submittedName>
        <fullName evidence="1">Uncharacterized protein</fullName>
    </submittedName>
</protein>
<gene>
    <name evidence="1" type="ORF">NHX12_033476</name>
</gene>
<accession>A0A9Q0IGB7</accession>
<sequence>MTYPRRRIAAISGRISVTFWPSGGPYSGDWPESPPIAIGAPIMTVITRNMMTEDVSHRVVMMSLEDNKARGGGVGGVGGGKRERVEADVRFLTPHIWEAAVAVRRADLDQGGPRLDQ</sequence>
<dbReference type="Proteomes" id="UP001148018">
    <property type="component" value="Unassembled WGS sequence"/>
</dbReference>
<organism evidence="1 2">
    <name type="scientific">Muraenolepis orangiensis</name>
    <name type="common">Patagonian moray cod</name>
    <dbReference type="NCBI Taxonomy" id="630683"/>
    <lineage>
        <taxon>Eukaryota</taxon>
        <taxon>Metazoa</taxon>
        <taxon>Chordata</taxon>
        <taxon>Craniata</taxon>
        <taxon>Vertebrata</taxon>
        <taxon>Euteleostomi</taxon>
        <taxon>Actinopterygii</taxon>
        <taxon>Neopterygii</taxon>
        <taxon>Teleostei</taxon>
        <taxon>Neoteleostei</taxon>
        <taxon>Acanthomorphata</taxon>
        <taxon>Zeiogadaria</taxon>
        <taxon>Gadariae</taxon>
        <taxon>Gadiformes</taxon>
        <taxon>Muraenolepidoidei</taxon>
        <taxon>Muraenolepididae</taxon>
        <taxon>Muraenolepis</taxon>
    </lineage>
</organism>
<comment type="caution">
    <text evidence="1">The sequence shown here is derived from an EMBL/GenBank/DDBJ whole genome shotgun (WGS) entry which is preliminary data.</text>
</comment>
<reference evidence="1" key="1">
    <citation type="submission" date="2022-07" db="EMBL/GenBank/DDBJ databases">
        <title>Chromosome-level genome of Muraenolepis orangiensis.</title>
        <authorList>
            <person name="Kim J."/>
        </authorList>
    </citation>
    <scope>NUCLEOTIDE SEQUENCE</scope>
    <source>
        <strain evidence="1">KU_S4_2022</strain>
        <tissue evidence="1">Muscle</tissue>
    </source>
</reference>
<evidence type="ECO:0000313" key="1">
    <source>
        <dbReference type="EMBL" id="KAJ3599517.1"/>
    </source>
</evidence>